<dbReference type="EMBL" id="AP029170">
    <property type="protein sequence ID" value="BFD46226.1"/>
    <property type="molecule type" value="Genomic_DNA"/>
</dbReference>
<accession>A0AAT9G8T8</accession>
<reference evidence="2" key="1">
    <citation type="submission" date="2024-01" db="EMBL/GenBank/DDBJ databases">
        <title>Sequencing the genomes of a sandfly, Sergentomyia squamirostris, and its two endosymbionts.</title>
        <authorList>
            <person name="Itokawa K."/>
            <person name="Sanjoba C."/>
        </authorList>
    </citation>
    <scope>NUCLEOTIDE SEQUENCE</scope>
    <source>
        <strain evidence="2">RiSSQ</strain>
    </source>
</reference>
<organism evidence="2">
    <name type="scientific">Candidatus Tisiphia endosymbiont of Sergentomyia squamirostris</name>
    <dbReference type="NCBI Taxonomy" id="3113639"/>
    <lineage>
        <taxon>Bacteria</taxon>
        <taxon>Pseudomonadati</taxon>
        <taxon>Pseudomonadota</taxon>
        <taxon>Alphaproteobacteria</taxon>
        <taxon>Rickettsiales</taxon>
        <taxon>Rickettsiaceae</taxon>
        <taxon>Rickettsieae</taxon>
        <taxon>Candidatus Tisiphia</taxon>
    </lineage>
</organism>
<evidence type="ECO:0000313" key="2">
    <source>
        <dbReference type="EMBL" id="BFD46226.1"/>
    </source>
</evidence>
<feature type="coiled-coil region" evidence="1">
    <location>
        <begin position="16"/>
        <end position="66"/>
    </location>
</feature>
<dbReference type="AlphaFoldDB" id="A0AAT9G8T8"/>
<keyword evidence="1" id="KW-0175">Coiled coil</keyword>
<name>A0AAT9G8T8_9RICK</name>
<sequence length="99" mass="11534">MQITANYLYQTESETLKRYQQRLEDLVLILNNEKEKLHHSIDGIDKDSIEKHIKFLQDEIDEFDAKLGEVIGGLVELEDKVKILETVPLLITTPIRDKN</sequence>
<proteinExistence type="predicted"/>
<protein>
    <submittedName>
        <fullName evidence="2">Uncharacterized protein</fullName>
    </submittedName>
</protein>
<gene>
    <name evidence="2" type="ORF">DMENIID0002_08720</name>
</gene>
<evidence type="ECO:0000256" key="1">
    <source>
        <dbReference type="SAM" id="Coils"/>
    </source>
</evidence>